<keyword evidence="4" id="KW-1185">Reference proteome</keyword>
<protein>
    <submittedName>
        <fullName evidence="3">Uncharacterized protein</fullName>
    </submittedName>
</protein>
<proteinExistence type="inferred from homology"/>
<evidence type="ECO:0000256" key="1">
    <source>
        <dbReference type="ARBA" id="ARBA00008738"/>
    </source>
</evidence>
<comment type="similarity">
    <text evidence="1">Belongs to the FAM154 family.</text>
</comment>
<dbReference type="PANTHER" id="PTHR31516:SF18">
    <property type="entry name" value="TRANSLATION INITIATION FACTOR IF-2"/>
    <property type="match status" value="1"/>
</dbReference>
<feature type="region of interest" description="Disordered" evidence="2">
    <location>
        <begin position="55"/>
        <end position="84"/>
    </location>
</feature>
<evidence type="ECO:0000256" key="2">
    <source>
        <dbReference type="SAM" id="MobiDB-lite"/>
    </source>
</evidence>
<evidence type="ECO:0000313" key="3">
    <source>
        <dbReference type="EMBL" id="CAJ0963555.1"/>
    </source>
</evidence>
<dbReference type="EMBL" id="CAUEEQ010057892">
    <property type="protein sequence ID" value="CAJ0963555.1"/>
    <property type="molecule type" value="Genomic_DNA"/>
</dbReference>
<dbReference type="Proteomes" id="UP001176940">
    <property type="component" value="Unassembled WGS sequence"/>
</dbReference>
<accession>A0ABN9MC47</accession>
<dbReference type="InterPro" id="IPR033336">
    <property type="entry name" value="SAXO1/2"/>
</dbReference>
<reference evidence="3" key="1">
    <citation type="submission" date="2023-07" db="EMBL/GenBank/DDBJ databases">
        <authorList>
            <person name="Stuckert A."/>
        </authorList>
    </citation>
    <scope>NUCLEOTIDE SEQUENCE</scope>
</reference>
<comment type="caution">
    <text evidence="3">The sequence shown here is derived from an EMBL/GenBank/DDBJ whole genome shotgun (WGS) entry which is preliminary data.</text>
</comment>
<evidence type="ECO:0000313" key="4">
    <source>
        <dbReference type="Proteomes" id="UP001176940"/>
    </source>
</evidence>
<name>A0ABN9MC47_9NEOB</name>
<sequence>MSVVALRAHSKALRCFLPLCRRHKHHKDCKKRQRAQRRGTNGECYISHYKATFNVPRNVPPRSSKRPLHTPVPRNLPPMNFGTTQRTEFIPRPLEGRPQPYIPPDGYYQSPEEPLLNQTVYRLHYPLKEAERTMPARPPDNLRPLPASSIHHSTTNKELFKQWKAERQPLYGELPTLAGSLLFPGDTRDMKTTTQDHFVEKTLKRVEPVKASQDHLAIEGEHLMTTTHQFTFHPLQLEKKHTSKESLPKNVDKRLPVELVTKYQTDFSGGQIREPIRPAQPPPDNLTLHPFYSNDFQTVQRVTYPGWNPLLHPRPEPAQLKEELTSMDRERGGQMDGNTVTKLAFLPHEPQPKEPVKRPRSVLRPLNAKFDGTTHSRVVFKDWGIQPRCRYGDPMDGISMRSLVKLGSETTTGSTFIPKKGEPMKKHKPVKDNLELTGDQDFSTVHKETYRIPELPQCRMQVFLEQQMGTKSSLPQKSH</sequence>
<dbReference type="PANTHER" id="PTHR31516">
    <property type="entry name" value="STABILIZER OF AXONEMAL MICROTUBULES 2"/>
    <property type="match status" value="1"/>
</dbReference>
<gene>
    <name evidence="3" type="ORF">RIMI_LOCUS18726190</name>
</gene>
<organism evidence="3 4">
    <name type="scientific">Ranitomeya imitator</name>
    <name type="common">mimic poison frog</name>
    <dbReference type="NCBI Taxonomy" id="111125"/>
    <lineage>
        <taxon>Eukaryota</taxon>
        <taxon>Metazoa</taxon>
        <taxon>Chordata</taxon>
        <taxon>Craniata</taxon>
        <taxon>Vertebrata</taxon>
        <taxon>Euteleostomi</taxon>
        <taxon>Amphibia</taxon>
        <taxon>Batrachia</taxon>
        <taxon>Anura</taxon>
        <taxon>Neobatrachia</taxon>
        <taxon>Hyloidea</taxon>
        <taxon>Dendrobatidae</taxon>
        <taxon>Dendrobatinae</taxon>
        <taxon>Ranitomeya</taxon>
    </lineage>
</organism>